<keyword evidence="1" id="KW-1133">Transmembrane helix</keyword>
<accession>A0AAU7VJ45</accession>
<feature type="transmembrane region" description="Helical" evidence="1">
    <location>
        <begin position="271"/>
        <end position="294"/>
    </location>
</feature>
<feature type="transmembrane region" description="Helical" evidence="1">
    <location>
        <begin position="355"/>
        <end position="375"/>
    </location>
</feature>
<feature type="transmembrane region" description="Helical" evidence="1">
    <location>
        <begin position="768"/>
        <end position="786"/>
    </location>
</feature>
<reference evidence="2" key="1">
    <citation type="journal article" date="2013" name="Extremophiles">
        <title>Proteinivorax tanatarense gen. nov., sp. nov., an anaerobic, haloalkaliphilic, proteolytic bacterium isolated from a decaying algal bloom, and proposal of Proteinivoraceae fam. nov.</title>
        <authorList>
            <person name="Kevbrin V."/>
            <person name="Boltyanskaya Y."/>
            <person name="Zhilina T."/>
            <person name="Kolganova T."/>
            <person name="Lavrentjeva E."/>
            <person name="Kuznetsov B."/>
        </authorList>
    </citation>
    <scope>NUCLEOTIDE SEQUENCE</scope>
    <source>
        <strain evidence="2">Z-910T</strain>
    </source>
</reference>
<dbReference type="GO" id="GO:0140359">
    <property type="term" value="F:ABC-type transporter activity"/>
    <property type="evidence" value="ECO:0007669"/>
    <property type="project" value="InterPro"/>
</dbReference>
<dbReference type="GO" id="GO:0005886">
    <property type="term" value="C:plasma membrane"/>
    <property type="evidence" value="ECO:0007669"/>
    <property type="project" value="UniProtKB-SubCell"/>
</dbReference>
<dbReference type="AlphaFoldDB" id="A0AAU7VJ45"/>
<proteinExistence type="predicted"/>
<evidence type="ECO:0000256" key="1">
    <source>
        <dbReference type="SAM" id="Phobius"/>
    </source>
</evidence>
<gene>
    <name evidence="2" type="ORF">PRVXT_002069</name>
</gene>
<feature type="transmembrane region" description="Helical" evidence="1">
    <location>
        <begin position="226"/>
        <end position="251"/>
    </location>
</feature>
<keyword evidence="1" id="KW-0812">Transmembrane</keyword>
<name>A0AAU7VJ45_9FIRM</name>
<protein>
    <submittedName>
        <fullName evidence="2">ABC transporter permease subunit</fullName>
    </submittedName>
</protein>
<feature type="transmembrane region" description="Helical" evidence="1">
    <location>
        <begin position="741"/>
        <end position="761"/>
    </location>
</feature>
<dbReference type="RefSeq" id="WP_350342807.1">
    <property type="nucleotide sequence ID" value="NZ_CP158367.1"/>
</dbReference>
<feature type="transmembrane region" description="Helical" evidence="1">
    <location>
        <begin position="819"/>
        <end position="841"/>
    </location>
</feature>
<dbReference type="EMBL" id="CP158367">
    <property type="protein sequence ID" value="XBX74049.1"/>
    <property type="molecule type" value="Genomic_DNA"/>
</dbReference>
<feature type="transmembrane region" description="Helical" evidence="1">
    <location>
        <begin position="660"/>
        <end position="686"/>
    </location>
</feature>
<evidence type="ECO:0000313" key="2">
    <source>
        <dbReference type="EMBL" id="XBX74049.1"/>
    </source>
</evidence>
<feature type="transmembrane region" description="Helical" evidence="1">
    <location>
        <begin position="306"/>
        <end position="324"/>
    </location>
</feature>
<dbReference type="Pfam" id="PF12679">
    <property type="entry name" value="ABC2_membrane_2"/>
    <property type="match status" value="1"/>
</dbReference>
<feature type="transmembrane region" description="Helical" evidence="1">
    <location>
        <begin position="620"/>
        <end position="639"/>
    </location>
</feature>
<reference evidence="2" key="2">
    <citation type="submission" date="2024-06" db="EMBL/GenBank/DDBJ databases">
        <authorList>
            <person name="Petrova K.O."/>
            <person name="Toshchakov S.V."/>
            <person name="Boltjanskaja Y.V."/>
            <person name="Kevbrin V."/>
        </authorList>
    </citation>
    <scope>NUCLEOTIDE SEQUENCE</scope>
    <source>
        <strain evidence="2">Z-910T</strain>
    </source>
</reference>
<feature type="transmembrane region" description="Helical" evidence="1">
    <location>
        <begin position="181"/>
        <end position="199"/>
    </location>
</feature>
<feature type="transmembrane region" description="Helical" evidence="1">
    <location>
        <begin position="420"/>
        <end position="439"/>
    </location>
</feature>
<sequence length="860" mass="98612">MGGTIKFEVKKLMKRKKLVWLLIVITAVTAGVYYQNISQFSKVKHQILAEIGTYSRSIGIQQEEFAHIRNNREFTEKEAELYQHSQDMLRTLFQWRRLVAGKWRIAWDHREWDDILASEAEFYEELEAYEKLGGAPLEYFQGVDKEIAISKNAWLRENDMFYEDEIYPDSPHLNLIQSSSFLFGIAGVLILVLFFGAGVSDEKDEGTWGTLKTQPIPIWKIIVSKYISLSVIIIIFLVMVMVVGIILPAIFSDYSIKLNYPQVLKSDDSFIIIPTSMYLLRASFFFSFVSFFAFSIAMIPNKLCKNAFTTIILTSLILLTGYFLTDWISPLQHAINPFYHFYYNLLAHTPKLTDLVFPIILVVWSSLLILLAIYLPEKQLSFLYTSNIKKPFIKGQTSSIQLKKWNIAVFQWRKIVRKGLLLKAFGLLILVVLFIYSTISKQAGEVELTYINMLEEKKDIIQLEKIPEAKESKKISLENAYDEVSYYAAKNEWNVGIEYLNLKHEKLESAVEGYNQGNWVPLYEYQLFDIKSSAGKIETGRAKAIVEQRGNPAQFSTKVGLEETNLLLKKDINPIFLPQNQIPNIFEHSSKERSQFLKENHIQMVDSNGLFILYHYFERYIFFLPLVIFIFILGGGFASEKGKKSTFALLKTQPLSEKNLFLGELISSKIAIVSSCILFFLIAMVVSTVGDRFGDWNYPILRYDPEAIVCADDYAGTEVFVSNWNRGFHFVSLARHLAESLGLFIALALFFTAITNVLALFIKHKVGVMTLTTIIGVLGYQFTQFLRQTAHISPFTYLNIHKVVSGEYATLLNNPKVNLINGIILLLGLTVLLILVGYIILTKPHIRIRRFKSVDLERTD</sequence>
<organism evidence="2">
    <name type="scientific">Proteinivorax tanatarense</name>
    <dbReference type="NCBI Taxonomy" id="1260629"/>
    <lineage>
        <taxon>Bacteria</taxon>
        <taxon>Bacillati</taxon>
        <taxon>Bacillota</taxon>
        <taxon>Clostridia</taxon>
        <taxon>Eubacteriales</taxon>
        <taxon>Proteinivoracaceae</taxon>
        <taxon>Proteinivorax</taxon>
    </lineage>
</organism>
<keyword evidence="1" id="KW-0472">Membrane</keyword>
<dbReference type="PANTHER" id="PTHR43471">
    <property type="entry name" value="ABC TRANSPORTER PERMEASE"/>
    <property type="match status" value="1"/>
</dbReference>